<organism evidence="10 11">
    <name type="scientific">Candidatus Kurthia intestinigallinarum</name>
    <dbReference type="NCBI Taxonomy" id="1562256"/>
    <lineage>
        <taxon>Bacteria</taxon>
        <taxon>Bacillati</taxon>
        <taxon>Bacillota</taxon>
        <taxon>Bacilli</taxon>
        <taxon>Bacillales</taxon>
        <taxon>Caryophanaceae</taxon>
        <taxon>Kurthia</taxon>
    </lineage>
</organism>
<evidence type="ECO:0000256" key="5">
    <source>
        <dbReference type="ARBA" id="ARBA00022801"/>
    </source>
</evidence>
<dbReference type="RefSeq" id="WP_126989201.1">
    <property type="nucleotide sequence ID" value="NZ_JTFC01000007.1"/>
</dbReference>
<dbReference type="PANTHER" id="PTHR21039:SF0">
    <property type="entry name" value="HISTIDINOL-PHOSPHATASE"/>
    <property type="match status" value="1"/>
</dbReference>
<evidence type="ECO:0000256" key="1">
    <source>
        <dbReference type="ARBA" id="ARBA00004970"/>
    </source>
</evidence>
<comment type="similarity">
    <text evidence="2 8">Belongs to the PHP hydrolase family. HisK subfamily.</text>
</comment>
<gene>
    <name evidence="10" type="ORF">QI30_01570</name>
</gene>
<dbReference type="InterPro" id="IPR004013">
    <property type="entry name" value="PHP_dom"/>
</dbReference>
<dbReference type="InterPro" id="IPR010140">
    <property type="entry name" value="Histidinol_P_phosphatase_HisJ"/>
</dbReference>
<evidence type="ECO:0000256" key="6">
    <source>
        <dbReference type="ARBA" id="ARBA00023102"/>
    </source>
</evidence>
<sequence length="263" mass="30002">MKRDGHIHSPYCPHGSTDTLISYIEKAINEGFGDITFTEHAPIPNGFIDPTPDQDSFMTQKAFYQYVSEIQKLQTDYANKIKIRLGVELDYIVGFEKQTTDFLNEFGYLFDDAILSVHFLKHQGQYTCIDFSTEVFNNFAAEVGSVAAVYKLYYDTVMQSIKADLGRFKPKRIGHPTLIHKFQLAHGQTINDEAHIHHILDTMLEDGYELDVNSAGLSKKYCKEPYPPKPYITYAKNIGLPLIFGSDAHQVADLHKYYTDIIK</sequence>
<dbReference type="Proteomes" id="UP000288623">
    <property type="component" value="Unassembled WGS sequence"/>
</dbReference>
<evidence type="ECO:0000256" key="8">
    <source>
        <dbReference type="RuleBase" id="RU366003"/>
    </source>
</evidence>
<evidence type="ECO:0000256" key="2">
    <source>
        <dbReference type="ARBA" id="ARBA00009152"/>
    </source>
</evidence>
<dbReference type="NCBIfam" id="NF005996">
    <property type="entry name" value="PRK08123.1"/>
    <property type="match status" value="1"/>
</dbReference>
<dbReference type="UniPathway" id="UPA00031">
    <property type="reaction ID" value="UER00013"/>
</dbReference>
<keyword evidence="5 8" id="KW-0378">Hydrolase</keyword>
<dbReference type="EC" id="3.1.3.15" evidence="3 8"/>
<dbReference type="OrthoDB" id="9775255at2"/>
<dbReference type="AlphaFoldDB" id="A0A433RXY1"/>
<keyword evidence="4 8" id="KW-0028">Amino-acid biosynthesis</keyword>
<keyword evidence="6 8" id="KW-0368">Histidine biosynthesis</keyword>
<accession>A0A433RXY1</accession>
<reference evidence="10 11" key="1">
    <citation type="submission" date="2014-11" db="EMBL/GenBank/DDBJ databases">
        <title>Genome sequence and analysis of novel Kurthia sp.</title>
        <authorList>
            <person name="Lawson J.N."/>
            <person name="Gonzalez J.E."/>
            <person name="Rinauldi L."/>
            <person name="Xuan Z."/>
            <person name="Firman A."/>
            <person name="Shaddox L."/>
            <person name="Trudeau A."/>
            <person name="Shah S."/>
            <person name="Reiman D."/>
        </authorList>
    </citation>
    <scope>NUCLEOTIDE SEQUENCE [LARGE SCALE GENOMIC DNA]</scope>
    <source>
        <strain evidence="10 11">3B1D</strain>
    </source>
</reference>
<dbReference type="CDD" id="cd12110">
    <property type="entry name" value="PHP_HisPPase_Hisj_like"/>
    <property type="match status" value="1"/>
</dbReference>
<dbReference type="EMBL" id="JTFC01000007">
    <property type="protein sequence ID" value="RUS58132.1"/>
    <property type="molecule type" value="Genomic_DNA"/>
</dbReference>
<evidence type="ECO:0000313" key="11">
    <source>
        <dbReference type="Proteomes" id="UP000288623"/>
    </source>
</evidence>
<evidence type="ECO:0000256" key="4">
    <source>
        <dbReference type="ARBA" id="ARBA00022605"/>
    </source>
</evidence>
<evidence type="ECO:0000256" key="3">
    <source>
        <dbReference type="ARBA" id="ARBA00013085"/>
    </source>
</evidence>
<dbReference type="PANTHER" id="PTHR21039">
    <property type="entry name" value="HISTIDINOL PHOSPHATASE-RELATED"/>
    <property type="match status" value="1"/>
</dbReference>
<protein>
    <recommendedName>
        <fullName evidence="3 8">Histidinol-phosphatase</fullName>
        <shortName evidence="8">HolPase</shortName>
        <ecNumber evidence="3 8">3.1.3.15</ecNumber>
    </recommendedName>
</protein>
<dbReference type="SUPFAM" id="SSF89550">
    <property type="entry name" value="PHP domain-like"/>
    <property type="match status" value="1"/>
</dbReference>
<dbReference type="GO" id="GO:0004401">
    <property type="term" value="F:histidinol-phosphatase activity"/>
    <property type="evidence" value="ECO:0007669"/>
    <property type="project" value="UniProtKB-UniRule"/>
</dbReference>
<dbReference type="InterPro" id="IPR016195">
    <property type="entry name" value="Pol/histidinol_Pase-like"/>
</dbReference>
<dbReference type="GO" id="GO:0005737">
    <property type="term" value="C:cytoplasm"/>
    <property type="evidence" value="ECO:0007669"/>
    <property type="project" value="TreeGrafter"/>
</dbReference>
<dbReference type="GO" id="GO:0000105">
    <property type="term" value="P:L-histidine biosynthetic process"/>
    <property type="evidence" value="ECO:0007669"/>
    <property type="project" value="UniProtKB-UniRule"/>
</dbReference>
<evidence type="ECO:0000259" key="9">
    <source>
        <dbReference type="Pfam" id="PF02811"/>
    </source>
</evidence>
<comment type="pathway">
    <text evidence="1 8">Amino-acid biosynthesis; L-histidine biosynthesis; L-histidine from 5-phospho-alpha-D-ribose 1-diphosphate: step 8/9.</text>
</comment>
<proteinExistence type="inferred from homology"/>
<dbReference type="Gene3D" id="3.20.20.140">
    <property type="entry name" value="Metal-dependent hydrolases"/>
    <property type="match status" value="1"/>
</dbReference>
<dbReference type="Pfam" id="PF02811">
    <property type="entry name" value="PHP"/>
    <property type="match status" value="1"/>
</dbReference>
<comment type="catalytic activity">
    <reaction evidence="7 8">
        <text>L-histidinol phosphate + H2O = L-histidinol + phosphate</text>
        <dbReference type="Rhea" id="RHEA:14465"/>
        <dbReference type="ChEBI" id="CHEBI:15377"/>
        <dbReference type="ChEBI" id="CHEBI:43474"/>
        <dbReference type="ChEBI" id="CHEBI:57699"/>
        <dbReference type="ChEBI" id="CHEBI:57980"/>
        <dbReference type="EC" id="3.1.3.15"/>
    </reaction>
</comment>
<evidence type="ECO:0000313" key="10">
    <source>
        <dbReference type="EMBL" id="RUS58132.1"/>
    </source>
</evidence>
<feature type="domain" description="PHP" evidence="9">
    <location>
        <begin position="4"/>
        <end position="214"/>
    </location>
</feature>
<evidence type="ECO:0000256" key="7">
    <source>
        <dbReference type="ARBA" id="ARBA00049158"/>
    </source>
</evidence>
<keyword evidence="11" id="KW-1185">Reference proteome</keyword>
<comment type="caution">
    <text evidence="10">The sequence shown here is derived from an EMBL/GenBank/DDBJ whole genome shotgun (WGS) entry which is preliminary data.</text>
</comment>
<dbReference type="NCBIfam" id="TIGR01856">
    <property type="entry name" value="hisJ_fam"/>
    <property type="match status" value="1"/>
</dbReference>
<name>A0A433RXY1_9BACL</name>